<dbReference type="STRING" id="94130.A0A2Z6SQE4"/>
<sequence>MMDKLLKILKILLHNKAPGPLGITYEDISHLHPFVLTKLVIFFNLCLKYITLPKAWKQALIFSILKPYKWEYLLSNTRPITLLETPQKILFSIIPQRLNNILSEYNLLQHNNRAGLKGQSTYKPLINIQHAIESVNFNNQYNVPQATNKIYGLPSKISVKYTIE</sequence>
<reference evidence="1 3" key="1">
    <citation type="submission" date="2017-11" db="EMBL/GenBank/DDBJ databases">
        <title>The genome of Rhizophagus clarus HR1 reveals common genetic basis of auxotrophy among arbuscular mycorrhizal fungi.</title>
        <authorList>
            <person name="Kobayashi Y."/>
        </authorList>
    </citation>
    <scope>NUCLEOTIDE SEQUENCE [LARGE SCALE GENOMIC DNA]</scope>
    <source>
        <strain evidence="1 3">HR1</strain>
    </source>
</reference>
<name>A0A2Z6SQE4_9GLOM</name>
<keyword evidence="3" id="KW-1185">Reference proteome</keyword>
<dbReference type="PANTHER" id="PTHR31635:SF196">
    <property type="entry name" value="REVERSE TRANSCRIPTASE DOMAIN-CONTAINING PROTEIN-RELATED"/>
    <property type="match status" value="1"/>
</dbReference>
<evidence type="ECO:0008006" key="4">
    <source>
        <dbReference type="Google" id="ProtNLM"/>
    </source>
</evidence>
<dbReference type="EMBL" id="BEXD01004377">
    <property type="protein sequence ID" value="GBC10347.1"/>
    <property type="molecule type" value="Genomic_DNA"/>
</dbReference>
<evidence type="ECO:0000313" key="3">
    <source>
        <dbReference type="Proteomes" id="UP000247702"/>
    </source>
</evidence>
<dbReference type="AlphaFoldDB" id="A0A2Z6SQE4"/>
<proteinExistence type="predicted"/>
<dbReference type="Proteomes" id="UP000247702">
    <property type="component" value="Unassembled WGS sequence"/>
</dbReference>
<dbReference type="EMBL" id="BLAL01000044">
    <property type="protein sequence ID" value="GES79552.1"/>
    <property type="molecule type" value="Genomic_DNA"/>
</dbReference>
<accession>A0A2Z6SQE4</accession>
<gene>
    <name evidence="2" type="ORF">RCL2_000685200</name>
    <name evidence="1" type="ORF">RclHR1_09560001</name>
</gene>
<dbReference type="PANTHER" id="PTHR31635">
    <property type="entry name" value="REVERSE TRANSCRIPTASE DOMAIN-CONTAINING PROTEIN-RELATED"/>
    <property type="match status" value="1"/>
</dbReference>
<protein>
    <recommendedName>
        <fullName evidence="4">Reverse transcriptase domain-containing protein</fullName>
    </recommendedName>
</protein>
<organism evidence="1 3">
    <name type="scientific">Rhizophagus clarus</name>
    <dbReference type="NCBI Taxonomy" id="94130"/>
    <lineage>
        <taxon>Eukaryota</taxon>
        <taxon>Fungi</taxon>
        <taxon>Fungi incertae sedis</taxon>
        <taxon>Mucoromycota</taxon>
        <taxon>Glomeromycotina</taxon>
        <taxon>Glomeromycetes</taxon>
        <taxon>Glomerales</taxon>
        <taxon>Glomeraceae</taxon>
        <taxon>Rhizophagus</taxon>
    </lineage>
</organism>
<evidence type="ECO:0000313" key="2">
    <source>
        <dbReference type="EMBL" id="GES79552.1"/>
    </source>
</evidence>
<comment type="caution">
    <text evidence="1">The sequence shown here is derived from an EMBL/GenBank/DDBJ whole genome shotgun (WGS) entry which is preliminary data.</text>
</comment>
<dbReference type="Proteomes" id="UP000615446">
    <property type="component" value="Unassembled WGS sequence"/>
</dbReference>
<evidence type="ECO:0000313" key="1">
    <source>
        <dbReference type="EMBL" id="GBC10347.1"/>
    </source>
</evidence>
<reference evidence="2" key="2">
    <citation type="submission" date="2019-10" db="EMBL/GenBank/DDBJ databases">
        <title>Conservation and host-specific expression of non-tandemly repeated heterogenous ribosome RNA gene in arbuscular mycorrhizal fungi.</title>
        <authorList>
            <person name="Maeda T."/>
            <person name="Kobayashi Y."/>
            <person name="Nakagawa T."/>
            <person name="Ezawa T."/>
            <person name="Yamaguchi K."/>
            <person name="Bino T."/>
            <person name="Nishimoto Y."/>
            <person name="Shigenobu S."/>
            <person name="Kawaguchi M."/>
        </authorList>
    </citation>
    <scope>NUCLEOTIDE SEQUENCE</scope>
    <source>
        <strain evidence="2">HR1</strain>
    </source>
</reference>
<dbReference type="OrthoDB" id="2288491at2759"/>